<proteinExistence type="predicted"/>
<comment type="caution">
    <text evidence="1">The sequence shown here is derived from an EMBL/GenBank/DDBJ whole genome shotgun (WGS) entry which is preliminary data.</text>
</comment>
<dbReference type="Proteomes" id="UP000615446">
    <property type="component" value="Unassembled WGS sequence"/>
</dbReference>
<dbReference type="AlphaFoldDB" id="A0A8H3M0A6"/>
<reference evidence="1" key="1">
    <citation type="submission" date="2019-10" db="EMBL/GenBank/DDBJ databases">
        <title>Conservation and host-specific expression of non-tandemly repeated heterogenous ribosome RNA gene in arbuscular mycorrhizal fungi.</title>
        <authorList>
            <person name="Maeda T."/>
            <person name="Kobayashi Y."/>
            <person name="Nakagawa T."/>
            <person name="Ezawa T."/>
            <person name="Yamaguchi K."/>
            <person name="Bino T."/>
            <person name="Nishimoto Y."/>
            <person name="Shigenobu S."/>
            <person name="Kawaguchi M."/>
        </authorList>
    </citation>
    <scope>NUCLEOTIDE SEQUENCE</scope>
    <source>
        <strain evidence="1">HR1</strain>
    </source>
</reference>
<organism evidence="1 2">
    <name type="scientific">Rhizophagus clarus</name>
    <dbReference type="NCBI Taxonomy" id="94130"/>
    <lineage>
        <taxon>Eukaryota</taxon>
        <taxon>Fungi</taxon>
        <taxon>Fungi incertae sedis</taxon>
        <taxon>Mucoromycota</taxon>
        <taxon>Glomeromycotina</taxon>
        <taxon>Glomeromycetes</taxon>
        <taxon>Glomerales</taxon>
        <taxon>Glomeraceae</taxon>
        <taxon>Rhizophagus</taxon>
    </lineage>
</organism>
<accession>A0A8H3M0A6</accession>
<sequence length="191" mass="22239">MITNYLQGFELQDYKYVHSLYKLNFVIKSFTNNGSIELSDSLTILQEESLELVAKNKYKVFKEESEDEEREDSIKVPAIYVANNQQLMNKEITLLSNGKYLASGSTLNSASLKKNLKALYVESSKLPNKFMMENFGVDFMGLAFIFKSDHSKISKDEVTVKGRDRYNLENCYICKNYLVYDEKLDRFHKFH</sequence>
<name>A0A8H3M0A6_9GLOM</name>
<evidence type="ECO:0000313" key="2">
    <source>
        <dbReference type="Proteomes" id="UP000615446"/>
    </source>
</evidence>
<gene>
    <name evidence="1" type="ORF">RCL2_002109900</name>
</gene>
<protein>
    <submittedName>
        <fullName evidence="1">Uncharacterized protein</fullName>
    </submittedName>
</protein>
<evidence type="ECO:0000313" key="1">
    <source>
        <dbReference type="EMBL" id="GES94363.1"/>
    </source>
</evidence>
<dbReference type="EMBL" id="BLAL01000234">
    <property type="protein sequence ID" value="GES94363.1"/>
    <property type="molecule type" value="Genomic_DNA"/>
</dbReference>